<dbReference type="RefSeq" id="WP_146008773.1">
    <property type="nucleotide sequence ID" value="NZ_NMQE01000773.1"/>
</dbReference>
<feature type="non-terminal residue" evidence="3">
    <location>
        <position position="1"/>
    </location>
</feature>
<gene>
    <name evidence="3" type="ORF">CEN46_22765</name>
</gene>
<evidence type="ECO:0000256" key="1">
    <source>
        <dbReference type="ARBA" id="ARBA00023125"/>
    </source>
</evidence>
<evidence type="ECO:0000313" key="4">
    <source>
        <dbReference type="Proteomes" id="UP000235081"/>
    </source>
</evidence>
<comment type="caution">
    <text evidence="3">The sequence shown here is derived from an EMBL/GenBank/DDBJ whole genome shotgun (WGS) entry which is preliminary data.</text>
</comment>
<dbReference type="Proteomes" id="UP000235081">
    <property type="component" value="Unassembled WGS sequence"/>
</dbReference>
<evidence type="ECO:0000313" key="3">
    <source>
        <dbReference type="EMBL" id="PMB17756.1"/>
    </source>
</evidence>
<organism evidence="3 4">
    <name type="scientific">Fischerella thermalis CCMEE 5318</name>
    <dbReference type="NCBI Taxonomy" id="2019666"/>
    <lineage>
        <taxon>Bacteria</taxon>
        <taxon>Bacillati</taxon>
        <taxon>Cyanobacteriota</taxon>
        <taxon>Cyanophyceae</taxon>
        <taxon>Nostocales</taxon>
        <taxon>Hapalosiphonaceae</taxon>
        <taxon>Fischerella</taxon>
    </lineage>
</organism>
<reference evidence="3 4" key="1">
    <citation type="submission" date="2017-07" db="EMBL/GenBank/DDBJ databases">
        <title>Genomes of Fischerella (Mastigocladus) sp. strains.</title>
        <authorList>
            <person name="Miller S.R."/>
        </authorList>
    </citation>
    <scope>NUCLEOTIDE SEQUENCE [LARGE SCALE GENOMIC DNA]</scope>
    <source>
        <strain evidence="3 4">CCMEE 5318</strain>
    </source>
</reference>
<sequence length="92" mass="9704">QFGVEVIAVPTAWTSQTCHQCLHIGLRSGKRFKCTNEACSWSGDADFNGAKNIATIGAAFVNQPGGSNCLCCNLSTDSSGLLKAYTVRFASV</sequence>
<accession>A0A2N6L6Z5</accession>
<name>A0A2N6L6Z5_9CYAN</name>
<dbReference type="GO" id="GO:0003677">
    <property type="term" value="F:DNA binding"/>
    <property type="evidence" value="ECO:0007669"/>
    <property type="project" value="UniProtKB-KW"/>
</dbReference>
<evidence type="ECO:0000259" key="2">
    <source>
        <dbReference type="Pfam" id="PF07282"/>
    </source>
</evidence>
<proteinExistence type="predicted"/>
<dbReference type="Pfam" id="PF07282">
    <property type="entry name" value="Cas12f1-like_TNB"/>
    <property type="match status" value="1"/>
</dbReference>
<protein>
    <submittedName>
        <fullName evidence="3">Transposase</fullName>
    </submittedName>
</protein>
<dbReference type="InterPro" id="IPR010095">
    <property type="entry name" value="Cas12f1-like_TNB"/>
</dbReference>
<feature type="domain" description="Cas12f1-like TNB" evidence="2">
    <location>
        <begin position="2"/>
        <end position="53"/>
    </location>
</feature>
<dbReference type="AlphaFoldDB" id="A0A2N6L6Z5"/>
<dbReference type="EMBL" id="NMQE01000773">
    <property type="protein sequence ID" value="PMB17756.1"/>
    <property type="molecule type" value="Genomic_DNA"/>
</dbReference>
<keyword evidence="1" id="KW-0238">DNA-binding</keyword>